<dbReference type="EMBL" id="JBEPLI010000019">
    <property type="protein sequence ID" value="MET3590281.1"/>
    <property type="molecule type" value="Genomic_DNA"/>
</dbReference>
<dbReference type="Proteomes" id="UP001549086">
    <property type="component" value="Unassembled WGS sequence"/>
</dbReference>
<evidence type="ECO:0000313" key="1">
    <source>
        <dbReference type="EMBL" id="MET3590281.1"/>
    </source>
</evidence>
<accession>A0ABV2HIA8</accession>
<reference evidence="1 2" key="1">
    <citation type="submission" date="2024-06" db="EMBL/GenBank/DDBJ databases">
        <title>Genomic Encyclopedia of Type Strains, Phase IV (KMG-IV): sequencing the most valuable type-strain genomes for metagenomic binning, comparative biology and taxonomic classification.</title>
        <authorList>
            <person name="Goeker M."/>
        </authorList>
    </citation>
    <scope>NUCLEOTIDE SEQUENCE [LARGE SCALE GENOMIC DNA]</scope>
    <source>
        <strain evidence="1 2">DSM 23649</strain>
    </source>
</reference>
<name>A0ABV2HIA8_9HYPH</name>
<keyword evidence="2" id="KW-1185">Reference proteome</keyword>
<proteinExistence type="predicted"/>
<protein>
    <submittedName>
        <fullName evidence="1">Uncharacterized protein</fullName>
    </submittedName>
</protein>
<comment type="caution">
    <text evidence="1">The sequence shown here is derived from an EMBL/GenBank/DDBJ whole genome shotgun (WGS) entry which is preliminary data.</text>
</comment>
<sequence length="192" mass="20115">MAATGAAGHLILGHRGGIDLQSRQGAIAAENIYGAGDITLFSHHGISVLQTILSHHNIAIHTQADAAVHFGQLIAYENAKIESGAVDFSSLMTGQDAVLKVGSLDAGALMTGVDFVSSALNPSGDLILHDHGSLSVTAQEGITVGQIASGGDIALFVDNDIYYIFIMIRSLVWHSHTDIGLWGDRLRGEMCG</sequence>
<evidence type="ECO:0000313" key="2">
    <source>
        <dbReference type="Proteomes" id="UP001549086"/>
    </source>
</evidence>
<organism evidence="1 2">
    <name type="scientific">Bartonella silvatica</name>
    <dbReference type="NCBI Taxonomy" id="357760"/>
    <lineage>
        <taxon>Bacteria</taxon>
        <taxon>Pseudomonadati</taxon>
        <taxon>Pseudomonadota</taxon>
        <taxon>Alphaproteobacteria</taxon>
        <taxon>Hyphomicrobiales</taxon>
        <taxon>Bartonellaceae</taxon>
        <taxon>Bartonella</taxon>
    </lineage>
</organism>
<gene>
    <name evidence="1" type="ORF">ABID23_001386</name>
</gene>